<dbReference type="InterPro" id="IPR018062">
    <property type="entry name" value="HTH_AraC-typ_CS"/>
</dbReference>
<dbReference type="SUPFAM" id="SSF46689">
    <property type="entry name" value="Homeodomain-like"/>
    <property type="match status" value="1"/>
</dbReference>
<dbReference type="Pfam" id="PF12833">
    <property type="entry name" value="HTH_18"/>
    <property type="match status" value="1"/>
</dbReference>
<gene>
    <name evidence="6" type="ORF">PBV87_17465</name>
</gene>
<accession>A0AA42DQF9</accession>
<dbReference type="PANTHER" id="PTHR43280:SF35">
    <property type="entry name" value="RESPONSE REGULATOR"/>
    <property type="match status" value="1"/>
</dbReference>
<sequence>MLYLTKNSNLLKHPVSFVLFNKNCLIDSFIPYNAPFDFEIYLESVSNYEKEDLLYTSTVLPLVYKATPHIKRFERPIYKITNLILLISIIITLLLTIRFFYKKVQRIKANRMDKILESQALLLKEVIYGVKNNNIKEMLHKHNLHILDDSFLMILVTLKPNCNNYSPISKMYLEELLSPIYPASTFKVLMVSETTYVIFINTIHREDLYSSLKPLRTNLASYFLIITKVLELNEVSSKFYYLNQLTKNNTILNQSNLLLEENINIKLPVSYTFTEQDQKLLLYHLKSQNQVEFLNLVDMILTENILKRKLSHEFYNQFLTLMCNQLNRLSSSYKDTDLILQDLLQTTDKNEVKTILYDLFEEYYTLLVQEEPKNDMEHKFFEYIHTHYQHDISLTDMANEFNLAINYVGVLFKEKTGHNFKDYLNAYRIECAKQLLNTSSSIKIKDLSCEVGFVNINTFIRLFKKYVGMSPGQYQKYILEKDTAE</sequence>
<evidence type="ECO:0000256" key="3">
    <source>
        <dbReference type="ARBA" id="ARBA00023163"/>
    </source>
</evidence>
<comment type="caution">
    <text evidence="6">The sequence shown here is derived from an EMBL/GenBank/DDBJ whole genome shotgun (WGS) entry which is preliminary data.</text>
</comment>
<dbReference type="InterPro" id="IPR018060">
    <property type="entry name" value="HTH_AraC"/>
</dbReference>
<dbReference type="Proteomes" id="UP001169242">
    <property type="component" value="Unassembled WGS sequence"/>
</dbReference>
<dbReference type="PROSITE" id="PS01124">
    <property type="entry name" value="HTH_ARAC_FAMILY_2"/>
    <property type="match status" value="1"/>
</dbReference>
<dbReference type="GO" id="GO:0003700">
    <property type="term" value="F:DNA-binding transcription factor activity"/>
    <property type="evidence" value="ECO:0007669"/>
    <property type="project" value="InterPro"/>
</dbReference>
<keyword evidence="2" id="KW-0238">DNA-binding</keyword>
<keyword evidence="4" id="KW-0812">Transmembrane</keyword>
<dbReference type="Gene3D" id="1.10.10.60">
    <property type="entry name" value="Homeodomain-like"/>
    <property type="match status" value="2"/>
</dbReference>
<keyword evidence="7" id="KW-1185">Reference proteome</keyword>
<keyword evidence="1" id="KW-0805">Transcription regulation</keyword>
<evidence type="ECO:0000313" key="7">
    <source>
        <dbReference type="Proteomes" id="UP001169242"/>
    </source>
</evidence>
<dbReference type="SMART" id="SM00342">
    <property type="entry name" value="HTH_ARAC"/>
    <property type="match status" value="1"/>
</dbReference>
<name>A0AA42DQF9_9FIRM</name>
<feature type="transmembrane region" description="Helical" evidence="4">
    <location>
        <begin position="80"/>
        <end position="101"/>
    </location>
</feature>
<organism evidence="6 7">
    <name type="scientific">Holtiella tumoricola</name>
    <dbReference type="NCBI Taxonomy" id="3018743"/>
    <lineage>
        <taxon>Bacteria</taxon>
        <taxon>Bacillati</taxon>
        <taxon>Bacillota</taxon>
        <taxon>Clostridia</taxon>
        <taxon>Lachnospirales</taxon>
        <taxon>Cellulosilyticaceae</taxon>
        <taxon>Holtiella</taxon>
    </lineage>
</organism>
<keyword evidence="3" id="KW-0804">Transcription</keyword>
<evidence type="ECO:0000256" key="4">
    <source>
        <dbReference type="SAM" id="Phobius"/>
    </source>
</evidence>
<evidence type="ECO:0000259" key="5">
    <source>
        <dbReference type="PROSITE" id="PS01124"/>
    </source>
</evidence>
<keyword evidence="4" id="KW-1133">Transmembrane helix</keyword>
<dbReference type="AlphaFoldDB" id="A0AA42DQF9"/>
<evidence type="ECO:0000256" key="1">
    <source>
        <dbReference type="ARBA" id="ARBA00023015"/>
    </source>
</evidence>
<evidence type="ECO:0000256" key="2">
    <source>
        <dbReference type="ARBA" id="ARBA00023125"/>
    </source>
</evidence>
<proteinExistence type="predicted"/>
<keyword evidence="4" id="KW-0472">Membrane</keyword>
<dbReference type="PROSITE" id="PS00041">
    <property type="entry name" value="HTH_ARAC_FAMILY_1"/>
    <property type="match status" value="1"/>
</dbReference>
<dbReference type="GO" id="GO:0043565">
    <property type="term" value="F:sequence-specific DNA binding"/>
    <property type="evidence" value="ECO:0007669"/>
    <property type="project" value="InterPro"/>
</dbReference>
<reference evidence="6" key="1">
    <citation type="journal article" date="2023" name="Int. J. Syst. Evol. Microbiol.">
        <title>&lt;i&gt;Holtiella tumoricola&lt;/i&gt; gen. nov. sp. nov., isolated from a human clinical sample.</title>
        <authorList>
            <person name="Allen-Vercoe E."/>
            <person name="Daigneault M.C."/>
            <person name="Vancuren S.J."/>
            <person name="Cochrane K."/>
            <person name="O'Neal L.L."/>
            <person name="Sankaranarayanan K."/>
            <person name="Lawson P.A."/>
        </authorList>
    </citation>
    <scope>NUCLEOTIDE SEQUENCE</scope>
    <source>
        <strain evidence="6">CC70A</strain>
    </source>
</reference>
<dbReference type="PANTHER" id="PTHR43280">
    <property type="entry name" value="ARAC-FAMILY TRANSCRIPTIONAL REGULATOR"/>
    <property type="match status" value="1"/>
</dbReference>
<dbReference type="EMBL" id="JAQIFT010000061">
    <property type="protein sequence ID" value="MDA3733270.1"/>
    <property type="molecule type" value="Genomic_DNA"/>
</dbReference>
<evidence type="ECO:0000313" key="6">
    <source>
        <dbReference type="EMBL" id="MDA3733270.1"/>
    </source>
</evidence>
<dbReference type="RefSeq" id="WP_271013148.1">
    <property type="nucleotide sequence ID" value="NZ_JAQIFT010000061.1"/>
</dbReference>
<feature type="domain" description="HTH araC/xylS-type" evidence="5">
    <location>
        <begin position="378"/>
        <end position="477"/>
    </location>
</feature>
<protein>
    <submittedName>
        <fullName evidence="6">Helix-turn-helix domain-containing protein</fullName>
    </submittedName>
</protein>
<dbReference type="InterPro" id="IPR009057">
    <property type="entry name" value="Homeodomain-like_sf"/>
</dbReference>